<organism evidence="15 16">
    <name type="scientific">Defluviitalea raffinosedens</name>
    <dbReference type="NCBI Taxonomy" id="1450156"/>
    <lineage>
        <taxon>Bacteria</taxon>
        <taxon>Bacillati</taxon>
        <taxon>Bacillota</taxon>
        <taxon>Clostridia</taxon>
        <taxon>Lachnospirales</taxon>
        <taxon>Defluviitaleaceae</taxon>
        <taxon>Defluviitalea</taxon>
    </lineage>
</organism>
<evidence type="ECO:0000256" key="11">
    <source>
        <dbReference type="ARBA" id="ARBA00047944"/>
    </source>
</evidence>
<dbReference type="InterPro" id="IPR015947">
    <property type="entry name" value="PUA-like_sf"/>
</dbReference>
<feature type="domain" description="Ribosomal RNA small subunit methyltransferase E methyltransferase" evidence="13">
    <location>
        <begin position="73"/>
        <end position="238"/>
    </location>
</feature>
<protein>
    <recommendedName>
        <fullName evidence="4 12">Ribosomal RNA small subunit methyltransferase E</fullName>
        <ecNumber evidence="3 12">2.1.1.193</ecNumber>
    </recommendedName>
</protein>
<dbReference type="Gene3D" id="3.40.1280.10">
    <property type="match status" value="1"/>
</dbReference>
<dbReference type="AlphaFoldDB" id="A0A7C8HHD9"/>
<dbReference type="InterPro" id="IPR029028">
    <property type="entry name" value="Alpha/beta_knot_MTases"/>
</dbReference>
<dbReference type="EC" id="2.1.1.193" evidence="3 12"/>
<keyword evidence="6 12" id="KW-0698">rRNA processing</keyword>
<dbReference type="OrthoDB" id="9815641at2"/>
<evidence type="ECO:0000256" key="10">
    <source>
        <dbReference type="ARBA" id="ARBA00025699"/>
    </source>
</evidence>
<dbReference type="PANTHER" id="PTHR30027:SF3">
    <property type="entry name" value="16S RRNA (URACIL(1498)-N(3))-METHYLTRANSFERASE"/>
    <property type="match status" value="1"/>
</dbReference>
<dbReference type="GO" id="GO:0070042">
    <property type="term" value="F:rRNA (uridine-N3-)-methyltransferase activity"/>
    <property type="evidence" value="ECO:0007669"/>
    <property type="project" value="TreeGrafter"/>
</dbReference>
<comment type="subcellular location">
    <subcellularLocation>
        <location evidence="1 12">Cytoplasm</location>
    </subcellularLocation>
</comment>
<evidence type="ECO:0000259" key="14">
    <source>
        <dbReference type="Pfam" id="PF20260"/>
    </source>
</evidence>
<dbReference type="InterPro" id="IPR046886">
    <property type="entry name" value="RsmE_MTase_dom"/>
</dbReference>
<dbReference type="GO" id="GO:0070475">
    <property type="term" value="P:rRNA base methylation"/>
    <property type="evidence" value="ECO:0007669"/>
    <property type="project" value="TreeGrafter"/>
</dbReference>
<evidence type="ECO:0000256" key="5">
    <source>
        <dbReference type="ARBA" id="ARBA00022490"/>
    </source>
</evidence>
<keyword evidence="5 12" id="KW-0963">Cytoplasm</keyword>
<dbReference type="Gene3D" id="2.40.240.20">
    <property type="entry name" value="Hypothetical PUA domain-like, domain 1"/>
    <property type="match status" value="1"/>
</dbReference>
<evidence type="ECO:0000256" key="4">
    <source>
        <dbReference type="ARBA" id="ARBA00013673"/>
    </source>
</evidence>
<comment type="similarity">
    <text evidence="2 12">Belongs to the RNA methyltransferase RsmE family.</text>
</comment>
<evidence type="ECO:0000259" key="13">
    <source>
        <dbReference type="Pfam" id="PF04452"/>
    </source>
</evidence>
<comment type="function">
    <text evidence="10 12">Specifically methylates the N3 position of the uracil ring of uridine 1498 (m3U1498) in 16S rRNA. Acts on the fully assembled 30S ribosomal subunit.</text>
</comment>
<keyword evidence="16" id="KW-1185">Reference proteome</keyword>
<evidence type="ECO:0000256" key="7">
    <source>
        <dbReference type="ARBA" id="ARBA00022603"/>
    </source>
</evidence>
<dbReference type="InterPro" id="IPR029026">
    <property type="entry name" value="tRNA_m1G_MTases_N"/>
</dbReference>
<dbReference type="PIRSF" id="PIRSF015601">
    <property type="entry name" value="MTase_slr0722"/>
    <property type="match status" value="1"/>
</dbReference>
<dbReference type="GO" id="GO:0005737">
    <property type="term" value="C:cytoplasm"/>
    <property type="evidence" value="ECO:0007669"/>
    <property type="project" value="UniProtKB-SubCell"/>
</dbReference>
<name>A0A7C8HHD9_9FIRM</name>
<keyword evidence="7 12" id="KW-0489">Methyltransferase</keyword>
<evidence type="ECO:0000256" key="9">
    <source>
        <dbReference type="ARBA" id="ARBA00022691"/>
    </source>
</evidence>
<keyword evidence="9 12" id="KW-0949">S-adenosyl-L-methionine</keyword>
<evidence type="ECO:0000256" key="2">
    <source>
        <dbReference type="ARBA" id="ARBA00005528"/>
    </source>
</evidence>
<evidence type="ECO:0000256" key="1">
    <source>
        <dbReference type="ARBA" id="ARBA00004496"/>
    </source>
</evidence>
<dbReference type="InterPro" id="IPR046887">
    <property type="entry name" value="RsmE_PUA-like"/>
</dbReference>
<dbReference type="Pfam" id="PF20260">
    <property type="entry name" value="PUA_4"/>
    <property type="match status" value="1"/>
</dbReference>
<gene>
    <name evidence="15" type="ORF">GND95_02240</name>
</gene>
<dbReference type="SUPFAM" id="SSF75217">
    <property type="entry name" value="alpha/beta knot"/>
    <property type="match status" value="1"/>
</dbReference>
<dbReference type="Proteomes" id="UP000483018">
    <property type="component" value="Unassembled WGS sequence"/>
</dbReference>
<dbReference type="Pfam" id="PF04452">
    <property type="entry name" value="Methyltrans_RNA"/>
    <property type="match status" value="1"/>
</dbReference>
<proteinExistence type="inferred from homology"/>
<dbReference type="NCBIfam" id="TIGR00046">
    <property type="entry name" value="RsmE family RNA methyltransferase"/>
    <property type="match status" value="1"/>
</dbReference>
<comment type="catalytic activity">
    <reaction evidence="11 12">
        <text>uridine(1498) in 16S rRNA + S-adenosyl-L-methionine = N(3)-methyluridine(1498) in 16S rRNA + S-adenosyl-L-homocysteine + H(+)</text>
        <dbReference type="Rhea" id="RHEA:42920"/>
        <dbReference type="Rhea" id="RHEA-COMP:10283"/>
        <dbReference type="Rhea" id="RHEA-COMP:10284"/>
        <dbReference type="ChEBI" id="CHEBI:15378"/>
        <dbReference type="ChEBI" id="CHEBI:57856"/>
        <dbReference type="ChEBI" id="CHEBI:59789"/>
        <dbReference type="ChEBI" id="CHEBI:65315"/>
        <dbReference type="ChEBI" id="CHEBI:74502"/>
        <dbReference type="EC" id="2.1.1.193"/>
    </reaction>
</comment>
<feature type="domain" description="Ribosomal RNA small subunit methyltransferase E PUA-like" evidence="14">
    <location>
        <begin position="18"/>
        <end position="65"/>
    </location>
</feature>
<sequence length="245" mass="27740">MPRFFVNPEQIQADNIVIYGDDVKHISKVLRLKSGDKITICNRQGTDYECIIKSIGKENINAEILSYHLSETEPNVKITLFQALTKSDKMDLIIQKAVEVGIHKIVPVITERTVIKIEDEKRQSTKLTRWQKISESAAKQSQRGIVPEVTPIVTLKEAIHTTEKMDLKVIAYEKETHNHLRNILRDFDGETVGIFIGPEGGFDESEIDIAREHGIIPITLGKRILRTETAGLFLGSIMMYEMGEV</sequence>
<evidence type="ECO:0000313" key="15">
    <source>
        <dbReference type="EMBL" id="KAE9637272.1"/>
    </source>
</evidence>
<dbReference type="PANTHER" id="PTHR30027">
    <property type="entry name" value="RIBOSOMAL RNA SMALL SUBUNIT METHYLTRANSFERASE E"/>
    <property type="match status" value="1"/>
</dbReference>
<comment type="caution">
    <text evidence="15">The sequence shown here is derived from an EMBL/GenBank/DDBJ whole genome shotgun (WGS) entry which is preliminary data.</text>
</comment>
<evidence type="ECO:0000256" key="12">
    <source>
        <dbReference type="PIRNR" id="PIRNR015601"/>
    </source>
</evidence>
<accession>A0A7C8HHD9</accession>
<reference evidence="15 16" key="1">
    <citation type="submission" date="2019-12" db="EMBL/GenBank/DDBJ databases">
        <title>Defluviitalea raffinosedens, isolated from a biogas fermenter, genome sequencing and characterization.</title>
        <authorList>
            <person name="Rettenmaier R."/>
            <person name="Schneider M."/>
            <person name="Neuhaus K."/>
            <person name="Liebl W."/>
            <person name="Zverlov V."/>
        </authorList>
    </citation>
    <scope>NUCLEOTIDE SEQUENCE [LARGE SCALE GENOMIC DNA]</scope>
    <source>
        <strain evidence="15 16">249c-K6</strain>
    </source>
</reference>
<evidence type="ECO:0000256" key="6">
    <source>
        <dbReference type="ARBA" id="ARBA00022552"/>
    </source>
</evidence>
<keyword evidence="8 12" id="KW-0808">Transferase</keyword>
<dbReference type="NCBIfam" id="NF008692">
    <property type="entry name" value="PRK11713.1-5"/>
    <property type="match status" value="1"/>
</dbReference>
<dbReference type="InterPro" id="IPR006700">
    <property type="entry name" value="RsmE"/>
</dbReference>
<dbReference type="EMBL" id="WSLF01000001">
    <property type="protein sequence ID" value="KAE9637272.1"/>
    <property type="molecule type" value="Genomic_DNA"/>
</dbReference>
<dbReference type="CDD" id="cd18084">
    <property type="entry name" value="RsmE-like"/>
    <property type="match status" value="1"/>
</dbReference>
<evidence type="ECO:0000256" key="3">
    <source>
        <dbReference type="ARBA" id="ARBA00012328"/>
    </source>
</evidence>
<dbReference type="RefSeq" id="WP_158739182.1">
    <property type="nucleotide sequence ID" value="NZ_JAFBEP010000006.1"/>
</dbReference>
<dbReference type="SUPFAM" id="SSF88697">
    <property type="entry name" value="PUA domain-like"/>
    <property type="match status" value="1"/>
</dbReference>
<evidence type="ECO:0000256" key="8">
    <source>
        <dbReference type="ARBA" id="ARBA00022679"/>
    </source>
</evidence>
<evidence type="ECO:0000313" key="16">
    <source>
        <dbReference type="Proteomes" id="UP000483018"/>
    </source>
</evidence>